<dbReference type="PANTHER" id="PTHR42964">
    <property type="entry name" value="ENOYL-COA HYDRATASE"/>
    <property type="match status" value="1"/>
</dbReference>
<dbReference type="CDD" id="cd06558">
    <property type="entry name" value="crotonase-like"/>
    <property type="match status" value="1"/>
</dbReference>
<dbReference type="AlphaFoldDB" id="A0A7W8ALV0"/>
<keyword evidence="3" id="KW-0456">Lyase</keyword>
<comment type="similarity">
    <text evidence="1 2">Belongs to the enoyl-CoA hydratase/isomerase family.</text>
</comment>
<dbReference type="EMBL" id="JACHIL010000003">
    <property type="protein sequence ID" value="MBB5091615.1"/>
    <property type="molecule type" value="Genomic_DNA"/>
</dbReference>
<organism evidence="3 4">
    <name type="scientific">Pseudochrobactrum saccharolyticum</name>
    <dbReference type="NCBI Taxonomy" id="354352"/>
    <lineage>
        <taxon>Bacteria</taxon>
        <taxon>Pseudomonadati</taxon>
        <taxon>Pseudomonadota</taxon>
        <taxon>Alphaproteobacteria</taxon>
        <taxon>Hyphomicrobiales</taxon>
        <taxon>Brucellaceae</taxon>
        <taxon>Pseudochrobactrum</taxon>
    </lineage>
</organism>
<evidence type="ECO:0000256" key="1">
    <source>
        <dbReference type="ARBA" id="ARBA00005254"/>
    </source>
</evidence>
<dbReference type="FunFam" id="3.90.226.10:FF:000066">
    <property type="entry name" value="Enoyl-CoA hydratase"/>
    <property type="match status" value="1"/>
</dbReference>
<dbReference type="Gene3D" id="3.90.226.10">
    <property type="entry name" value="2-enoyl-CoA Hydratase, Chain A, domain 1"/>
    <property type="match status" value="1"/>
</dbReference>
<evidence type="ECO:0000313" key="4">
    <source>
        <dbReference type="Proteomes" id="UP000531231"/>
    </source>
</evidence>
<dbReference type="Pfam" id="PF00378">
    <property type="entry name" value="ECH_1"/>
    <property type="match status" value="1"/>
</dbReference>
<gene>
    <name evidence="3" type="ORF">HNQ68_002156</name>
</gene>
<dbReference type="GO" id="GO:0004490">
    <property type="term" value="F:methylglutaconyl-CoA hydratase activity"/>
    <property type="evidence" value="ECO:0007669"/>
    <property type="project" value="UniProtKB-EC"/>
</dbReference>
<dbReference type="InterPro" id="IPR029045">
    <property type="entry name" value="ClpP/crotonase-like_dom_sf"/>
</dbReference>
<keyword evidence="4" id="KW-1185">Reference proteome</keyword>
<name>A0A7W8ALV0_9HYPH</name>
<protein>
    <submittedName>
        <fullName evidence="3">Methylglutaconyl-CoA hydratase</fullName>
        <ecNumber evidence="3">4.2.1.18</ecNumber>
    </submittedName>
</protein>
<dbReference type="SUPFAM" id="SSF52096">
    <property type="entry name" value="ClpP/crotonase"/>
    <property type="match status" value="1"/>
</dbReference>
<dbReference type="Proteomes" id="UP000531231">
    <property type="component" value="Unassembled WGS sequence"/>
</dbReference>
<dbReference type="InterPro" id="IPR014748">
    <property type="entry name" value="Enoyl-CoA_hydra_C"/>
</dbReference>
<dbReference type="EC" id="4.2.1.18" evidence="3"/>
<accession>A0A7W8ALV0</accession>
<dbReference type="InterPro" id="IPR018376">
    <property type="entry name" value="Enoyl-CoA_hyd/isom_CS"/>
</dbReference>
<dbReference type="RefSeq" id="WP_210246217.1">
    <property type="nucleotide sequence ID" value="NZ_JACHIL010000003.1"/>
</dbReference>
<comment type="caution">
    <text evidence="3">The sequence shown here is derived from an EMBL/GenBank/DDBJ whole genome shotgun (WGS) entry which is preliminary data.</text>
</comment>
<dbReference type="PROSITE" id="PS00166">
    <property type="entry name" value="ENOYL_COA_HYDRATASE"/>
    <property type="match status" value="1"/>
</dbReference>
<dbReference type="Gene3D" id="1.10.12.10">
    <property type="entry name" value="Lyase 2-enoyl-coa Hydratase, Chain A, domain 2"/>
    <property type="match status" value="1"/>
</dbReference>
<dbReference type="PANTHER" id="PTHR42964:SF1">
    <property type="entry name" value="POLYKETIDE BIOSYNTHESIS ENOYL-COA HYDRATASE PKSH-RELATED"/>
    <property type="match status" value="1"/>
</dbReference>
<evidence type="ECO:0000256" key="2">
    <source>
        <dbReference type="RuleBase" id="RU003707"/>
    </source>
</evidence>
<dbReference type="InterPro" id="IPR051683">
    <property type="entry name" value="Enoyl-CoA_Hydratase/Isomerase"/>
</dbReference>
<proteinExistence type="inferred from homology"/>
<evidence type="ECO:0000313" key="3">
    <source>
        <dbReference type="EMBL" id="MBB5091615.1"/>
    </source>
</evidence>
<sequence length="267" mass="28273">MYEALEITRDGSVATIWMNRPQRHNAFDAALIAELTQAFTQLGADDEIRIVILAGRGKSFSAGGDLNWMKAAGEAGFEANLADAGKLAQMFRILAEMPKPTIARVHGAALGGGMGLASACDICVASTQASFITSEVRLGIIPAVISPYVLRAIGMRQASRYFLTAERIDAAKALQIGLVHEVAEAETLDAAIDDLISALLKGGPQAQAAAKRLIRNVAGKMMGDALAQETAHNIAALRMNAEAREGLSAFLDKRAPAWINRTGSDDV</sequence>
<reference evidence="3 4" key="1">
    <citation type="submission" date="2020-08" db="EMBL/GenBank/DDBJ databases">
        <title>Genomic Encyclopedia of Type Strains, Phase IV (KMG-IV): sequencing the most valuable type-strain genomes for metagenomic binning, comparative biology and taxonomic classification.</title>
        <authorList>
            <person name="Goeker M."/>
        </authorList>
    </citation>
    <scope>NUCLEOTIDE SEQUENCE [LARGE SCALE GENOMIC DNA]</scope>
    <source>
        <strain evidence="3 4">DSM 25620</strain>
    </source>
</reference>
<dbReference type="InterPro" id="IPR001753">
    <property type="entry name" value="Enoyl-CoA_hydra/iso"/>
</dbReference>